<keyword evidence="3" id="KW-0804">Transcription</keyword>
<proteinExistence type="predicted"/>
<dbReference type="InterPro" id="IPR001647">
    <property type="entry name" value="HTH_TetR"/>
</dbReference>
<evidence type="ECO:0000313" key="6">
    <source>
        <dbReference type="EMBL" id="SEK88440.1"/>
    </source>
</evidence>
<evidence type="ECO:0000256" key="3">
    <source>
        <dbReference type="ARBA" id="ARBA00023163"/>
    </source>
</evidence>
<keyword evidence="2 4" id="KW-0238">DNA-binding</keyword>
<gene>
    <name evidence="6" type="ORF">SAMN05444583_104120</name>
</gene>
<sequence length="196" mass="21465">MATRSSAPAVRGAARRAQLLDQLVDLLLQEGFAHLTLDDIAGRLRCSKSTLYALADSKEQLVRTATVHFFRGATERVESRLDGVVGARERIGTYLEAVGEQLRPASTRFMDDLASNAAAREIYERNTRFAARRVQELITAGVREGEFRDVNAAFVADVAAAMMVRIQQRRVAESTGLPDAQAYLELATLLTNGLAV</sequence>
<dbReference type="RefSeq" id="WP_051637692.1">
    <property type="nucleotide sequence ID" value="NZ_FOAW01000004.1"/>
</dbReference>
<dbReference type="Gene3D" id="1.10.10.60">
    <property type="entry name" value="Homeodomain-like"/>
    <property type="match status" value="1"/>
</dbReference>
<evidence type="ECO:0000256" key="2">
    <source>
        <dbReference type="ARBA" id="ARBA00023125"/>
    </source>
</evidence>
<evidence type="ECO:0000256" key="4">
    <source>
        <dbReference type="PROSITE-ProRule" id="PRU00335"/>
    </source>
</evidence>
<dbReference type="PANTHER" id="PTHR30055:SF234">
    <property type="entry name" value="HTH-TYPE TRANSCRIPTIONAL REGULATOR BETI"/>
    <property type="match status" value="1"/>
</dbReference>
<dbReference type="SUPFAM" id="SSF48498">
    <property type="entry name" value="Tetracyclin repressor-like, C-terminal domain"/>
    <property type="match status" value="1"/>
</dbReference>
<dbReference type="SUPFAM" id="SSF46689">
    <property type="entry name" value="Homeodomain-like"/>
    <property type="match status" value="1"/>
</dbReference>
<evidence type="ECO:0000313" key="7">
    <source>
        <dbReference type="Proteomes" id="UP000198677"/>
    </source>
</evidence>
<dbReference type="InterPro" id="IPR009057">
    <property type="entry name" value="Homeodomain-like_sf"/>
</dbReference>
<reference evidence="7" key="1">
    <citation type="submission" date="2016-10" db="EMBL/GenBank/DDBJ databases">
        <authorList>
            <person name="Varghese N."/>
            <person name="Submissions S."/>
        </authorList>
    </citation>
    <scope>NUCLEOTIDE SEQUENCE [LARGE SCALE GENOMIC DNA]</scope>
    <source>
        <strain evidence="7">DSM 44675</strain>
    </source>
</reference>
<organism evidence="6 7">
    <name type="scientific">Rhodococcus maanshanensis</name>
    <dbReference type="NCBI Taxonomy" id="183556"/>
    <lineage>
        <taxon>Bacteria</taxon>
        <taxon>Bacillati</taxon>
        <taxon>Actinomycetota</taxon>
        <taxon>Actinomycetes</taxon>
        <taxon>Mycobacteriales</taxon>
        <taxon>Nocardiaceae</taxon>
        <taxon>Rhodococcus</taxon>
    </lineage>
</organism>
<protein>
    <submittedName>
        <fullName evidence="6">Regulatory protein, tetR family</fullName>
    </submittedName>
</protein>
<dbReference type="GO" id="GO:0000976">
    <property type="term" value="F:transcription cis-regulatory region binding"/>
    <property type="evidence" value="ECO:0007669"/>
    <property type="project" value="TreeGrafter"/>
</dbReference>
<keyword evidence="1" id="KW-0805">Transcription regulation</keyword>
<dbReference type="OrthoDB" id="5181477at2"/>
<accession>A0A1H7KPI7</accession>
<dbReference type="Proteomes" id="UP000198677">
    <property type="component" value="Unassembled WGS sequence"/>
</dbReference>
<dbReference type="Pfam" id="PF00440">
    <property type="entry name" value="TetR_N"/>
    <property type="match status" value="1"/>
</dbReference>
<dbReference type="PROSITE" id="PS50977">
    <property type="entry name" value="HTH_TETR_2"/>
    <property type="match status" value="1"/>
</dbReference>
<feature type="DNA-binding region" description="H-T-H motif" evidence="4">
    <location>
        <begin position="36"/>
        <end position="55"/>
    </location>
</feature>
<evidence type="ECO:0000256" key="1">
    <source>
        <dbReference type="ARBA" id="ARBA00023015"/>
    </source>
</evidence>
<name>A0A1H7KPI7_9NOCA</name>
<dbReference type="InterPro" id="IPR036271">
    <property type="entry name" value="Tet_transcr_reg_TetR-rel_C_sf"/>
</dbReference>
<keyword evidence="7" id="KW-1185">Reference proteome</keyword>
<dbReference type="AlphaFoldDB" id="A0A1H7KPI7"/>
<evidence type="ECO:0000259" key="5">
    <source>
        <dbReference type="PROSITE" id="PS50977"/>
    </source>
</evidence>
<dbReference type="Gene3D" id="1.10.357.10">
    <property type="entry name" value="Tetracycline Repressor, domain 2"/>
    <property type="match status" value="1"/>
</dbReference>
<dbReference type="EMBL" id="FOAW01000004">
    <property type="protein sequence ID" value="SEK88440.1"/>
    <property type="molecule type" value="Genomic_DNA"/>
</dbReference>
<dbReference type="InterPro" id="IPR050109">
    <property type="entry name" value="HTH-type_TetR-like_transc_reg"/>
</dbReference>
<dbReference type="GO" id="GO:0003700">
    <property type="term" value="F:DNA-binding transcription factor activity"/>
    <property type="evidence" value="ECO:0007669"/>
    <property type="project" value="TreeGrafter"/>
</dbReference>
<dbReference type="PANTHER" id="PTHR30055">
    <property type="entry name" value="HTH-TYPE TRANSCRIPTIONAL REGULATOR RUTR"/>
    <property type="match status" value="1"/>
</dbReference>
<feature type="domain" description="HTH tetR-type" evidence="5">
    <location>
        <begin position="13"/>
        <end position="73"/>
    </location>
</feature>